<organism evidence="4">
    <name type="scientific">Notodromas monacha</name>
    <dbReference type="NCBI Taxonomy" id="399045"/>
    <lineage>
        <taxon>Eukaryota</taxon>
        <taxon>Metazoa</taxon>
        <taxon>Ecdysozoa</taxon>
        <taxon>Arthropoda</taxon>
        <taxon>Crustacea</taxon>
        <taxon>Oligostraca</taxon>
        <taxon>Ostracoda</taxon>
        <taxon>Podocopa</taxon>
        <taxon>Podocopida</taxon>
        <taxon>Cypridocopina</taxon>
        <taxon>Cypridoidea</taxon>
        <taxon>Cyprididae</taxon>
        <taxon>Notodromas</taxon>
    </lineage>
</organism>
<feature type="region of interest" description="Disordered" evidence="2">
    <location>
        <begin position="520"/>
        <end position="546"/>
    </location>
</feature>
<evidence type="ECO:0000313" key="5">
    <source>
        <dbReference type="Proteomes" id="UP000678499"/>
    </source>
</evidence>
<gene>
    <name evidence="4" type="ORF">NMOB1V02_LOCUS2148</name>
</gene>
<accession>A0A7R9BIB7</accession>
<feature type="region of interest" description="Disordered" evidence="2">
    <location>
        <begin position="1389"/>
        <end position="1410"/>
    </location>
</feature>
<dbReference type="Pfam" id="PF20412">
    <property type="entry name" value="RALGAPB_N"/>
    <property type="match status" value="1"/>
</dbReference>
<dbReference type="InterPro" id="IPR016024">
    <property type="entry name" value="ARM-type_fold"/>
</dbReference>
<feature type="region of interest" description="Disordered" evidence="2">
    <location>
        <begin position="431"/>
        <end position="466"/>
    </location>
</feature>
<dbReference type="PROSITE" id="PS50085">
    <property type="entry name" value="RAPGAP"/>
    <property type="match status" value="1"/>
</dbReference>
<dbReference type="SUPFAM" id="SSF111347">
    <property type="entry name" value="Rap/Ran-GAP"/>
    <property type="match status" value="2"/>
</dbReference>
<dbReference type="EMBL" id="CAJPEX010000232">
    <property type="protein sequence ID" value="CAG0914457.1"/>
    <property type="molecule type" value="Genomic_DNA"/>
</dbReference>
<evidence type="ECO:0000256" key="2">
    <source>
        <dbReference type="SAM" id="MobiDB-lite"/>
    </source>
</evidence>
<dbReference type="OrthoDB" id="10009983at2759"/>
<dbReference type="GO" id="GO:0051056">
    <property type="term" value="P:regulation of small GTPase mediated signal transduction"/>
    <property type="evidence" value="ECO:0007669"/>
    <property type="project" value="InterPro"/>
</dbReference>
<feature type="compositionally biased region" description="Basic and acidic residues" evidence="2">
    <location>
        <begin position="1113"/>
        <end position="1126"/>
    </location>
</feature>
<dbReference type="EMBL" id="OA882269">
    <property type="protein sequence ID" value="CAD7274305.1"/>
    <property type="molecule type" value="Genomic_DNA"/>
</dbReference>
<keyword evidence="1" id="KW-0343">GTPase activation</keyword>
<proteinExistence type="predicted"/>
<reference evidence="4" key="1">
    <citation type="submission" date="2020-11" db="EMBL/GenBank/DDBJ databases">
        <authorList>
            <person name="Tran Van P."/>
        </authorList>
    </citation>
    <scope>NUCLEOTIDE SEQUENCE</scope>
</reference>
<dbReference type="Proteomes" id="UP000678499">
    <property type="component" value="Unassembled WGS sequence"/>
</dbReference>
<dbReference type="InterPro" id="IPR046859">
    <property type="entry name" value="RGPA/RALGAPB_N"/>
</dbReference>
<dbReference type="GO" id="GO:0005096">
    <property type="term" value="F:GTPase activator activity"/>
    <property type="evidence" value="ECO:0007669"/>
    <property type="project" value="UniProtKB-KW"/>
</dbReference>
<protein>
    <recommendedName>
        <fullName evidence="3">Rap-GAP domain-containing protein</fullName>
    </recommendedName>
</protein>
<feature type="compositionally biased region" description="Polar residues" evidence="2">
    <location>
        <begin position="1086"/>
        <end position="1096"/>
    </location>
</feature>
<sequence>MPAVRMYAEWASLTGRLRSAQEPSSSVLHSFPAGVGREVALSTIKHVARGHSVSVPGSDMGTESSFLHSEKDLRWTMEVVCYGLTLPLNELETIKYCVHVYCDWLTSLLPNPKNCVPPPLSAAPELYCRQIINQLYNVFMPRPGESSDQVQKQAVLCHRILRSLQTVAQNSLLMNNELWEELLLLLLSVNDTLLAPPFEKDDMGVVLGERVLSVLFEVWLLGTLKNFPSPVLWKTFAEVILRWRHRVAVVDQWNRGCLSLTVRLLSDMYGAQAVQSVDIRDDGNLVPVSMSKETIKQTWYRMLHLLGNPVELTQVGVISNAPHFKHWAILQDNPKEPCEHPCLSVLPEAFGRAMGGIAAMVDAFLGNEVDTRALFGPAVELSEPLSPLDVSHNSVHEPPPSPNARFTAFLFPRRAGAMSAAITASASALGTAASSGSNHFPPARGNPGNSPGPVARGPPPCGRALVESSSFGSNVSVCSTASTDSHSGAVGHGDTRSRFSTKRPRAATFDLGVSNTTSVPAETTVQVGPSSGKQEQTSYSPPQRGSIALLPGRPKVNSILHLFGAWLFEAALVGSQFSALPSHQPRNDENSDLPDSVTADKFERGRALALGTLCRIFSAKRTHEDIQPIYLSHFYVALNQGLASKVLSSEVIASVLMNGQDLLRVDLDGVQVILPEIVAAVEAVLCSEKDPKFSSEFSSNFLASKHKGGVPVPELRRAAISILLSVLALPHHFLQLPVNRLFPFSGGRVIQGRPVHFWELRPRLLNVLTHALQYESDALNTSMLLGGLSMSVQDAALFEMAVHSSQVENSHNESGYSNASYSARTMFSKATFWVCQRLKKHWYSNLNVCLAALEALGSLAQTHLADFSISEARQPVLALCSFIVNQCSRPKQAHSRDLHSSIVAAFRCLQMWLLHYPGLLIADARGTLYPILETIELGLSGCKSVENPGDEPLMKEDKPCNPTSMRVKEAAEAVYSHIFNHVGTLQREIGVESLSTQLDEETLLSYLLMSRHHMELGNTEFSFTKSAAVKHFRYFALDNSTILALLEEPIKNEQDPQPSISVLIRGPFGRFAWTMQLRLLPRNKSGSKMLLTSSNPGRPLPANEPSSQVHQNPRYEPEDVERVPPCKVDKSIPSLESLTSSGKNSRVCAKLDTILKEQIQLEDAAFADKRGYKREYPNPETECVPPPLCSDFQTSRIFLSSFQMLAPHLGVEDPRRRSDGDQQPPLCALNADEEIFVHDLELLDRMEARTHDTLHVFYVGAGQRDLSEFLQNVEKFENTSKEFVEFLLSVGWPVTIGKHSGWTGDVATSWQGHYDSKPHLTPTRKGTVRVSGDNTSTKVSLCKTNSSAPSTWDGSKDVLYWADAGQEIAVVIPSCRSLGKVKAFQATHEAPSSRNSAGCEGGDHLASGPMQRRLNPVTKVIVAWIETQEDAATLPVGEMVNICQTGEEPSTYWQDSPDSRPVFLICIHPQQTGLYRIRLKSNAMQKISFAIPMVDGMVVSRRSLGALVRQMALNVYHRQRLEHDGFRQPHVQRTLRIQELIKKYQLKTTLPDFYYDLFTNPILAWKGIDYEYKAVNLIRDGGEQVSFLKNYFVEWW</sequence>
<dbReference type="InterPro" id="IPR035974">
    <property type="entry name" value="Rap/Ran-GAP_sf"/>
</dbReference>
<feature type="region of interest" description="Disordered" evidence="2">
    <location>
        <begin position="481"/>
        <end position="506"/>
    </location>
</feature>
<feature type="domain" description="Rap-GAP" evidence="3">
    <location>
        <begin position="1240"/>
        <end position="1540"/>
    </location>
</feature>
<feature type="region of interest" description="Disordered" evidence="2">
    <location>
        <begin position="1086"/>
        <end position="1126"/>
    </location>
</feature>
<dbReference type="PANTHER" id="PTHR21344">
    <property type="entry name" value="RAL GTPASE-ACTIVATING PROTEIN SUBUNIT BETA"/>
    <property type="match status" value="1"/>
</dbReference>
<evidence type="ECO:0000313" key="4">
    <source>
        <dbReference type="EMBL" id="CAD7274305.1"/>
    </source>
</evidence>
<dbReference type="SUPFAM" id="SSF48371">
    <property type="entry name" value="ARM repeat"/>
    <property type="match status" value="1"/>
</dbReference>
<feature type="compositionally biased region" description="Polar residues" evidence="2">
    <location>
        <begin position="520"/>
        <end position="543"/>
    </location>
</feature>
<dbReference type="Gene3D" id="3.40.50.11210">
    <property type="entry name" value="Rap/Ran-GAP"/>
    <property type="match status" value="1"/>
</dbReference>
<dbReference type="PANTHER" id="PTHR21344:SF1">
    <property type="entry name" value="RAL GTPASE-ACTIVATING PROTEIN SUBUNIT BETA"/>
    <property type="match status" value="1"/>
</dbReference>
<keyword evidence="5" id="KW-1185">Reference proteome</keyword>
<dbReference type="InterPro" id="IPR000331">
    <property type="entry name" value="Rap/Ran_GAP_dom"/>
</dbReference>
<evidence type="ECO:0000256" key="1">
    <source>
        <dbReference type="ARBA" id="ARBA00022468"/>
    </source>
</evidence>
<evidence type="ECO:0000259" key="3">
    <source>
        <dbReference type="PROSITE" id="PS50085"/>
    </source>
</evidence>
<name>A0A7R9BIB7_9CRUS</name>
<dbReference type="InterPro" id="IPR039930">
    <property type="entry name" value="RALGAPB"/>
</dbReference>